<evidence type="ECO:0000256" key="11">
    <source>
        <dbReference type="ARBA" id="ARBA00023306"/>
    </source>
</evidence>
<keyword evidence="18" id="KW-1185">Reference proteome</keyword>
<dbReference type="NCBIfam" id="NF002868">
    <property type="entry name" value="PRK03180.1"/>
    <property type="match status" value="1"/>
</dbReference>
<dbReference type="CDD" id="cd07901">
    <property type="entry name" value="Adenylation_DNA_ligase_Arch_LigB"/>
    <property type="match status" value="1"/>
</dbReference>
<evidence type="ECO:0000256" key="12">
    <source>
        <dbReference type="ARBA" id="ARBA00034003"/>
    </source>
</evidence>
<evidence type="ECO:0000256" key="15">
    <source>
        <dbReference type="RuleBase" id="RU004196"/>
    </source>
</evidence>
<gene>
    <name evidence="13" type="primary">lig</name>
    <name evidence="17" type="ORF">ACFFTU_06545</name>
</gene>
<evidence type="ECO:0000256" key="13">
    <source>
        <dbReference type="HAMAP-Rule" id="MF_00407"/>
    </source>
</evidence>
<dbReference type="Proteomes" id="UP001589718">
    <property type="component" value="Unassembled WGS sequence"/>
</dbReference>
<name>A0ABV5P8Z2_STRCM</name>
<feature type="binding site" evidence="13">
    <location>
        <position position="260"/>
    </location>
    <ligand>
        <name>ATP</name>
        <dbReference type="ChEBI" id="CHEBI:30616"/>
    </ligand>
</feature>
<comment type="similarity">
    <text evidence="13 15">Belongs to the ATP-dependent DNA ligase family.</text>
</comment>
<dbReference type="SUPFAM" id="SSF56091">
    <property type="entry name" value="DNA ligase/mRNA capping enzyme, catalytic domain"/>
    <property type="match status" value="1"/>
</dbReference>
<dbReference type="Pfam" id="PF01068">
    <property type="entry name" value="DNA_ligase_A_M"/>
    <property type="match status" value="1"/>
</dbReference>
<keyword evidence="5 13" id="KW-0547">Nucleotide-binding</keyword>
<evidence type="ECO:0000256" key="7">
    <source>
        <dbReference type="ARBA" id="ARBA00022840"/>
    </source>
</evidence>
<feature type="binding site" evidence="13">
    <location>
        <position position="382"/>
    </location>
    <ligand>
        <name>ATP</name>
        <dbReference type="ChEBI" id="CHEBI:30616"/>
    </ligand>
</feature>
<dbReference type="Gene3D" id="3.30.470.30">
    <property type="entry name" value="DNA ligase/mRNA capping enzyme"/>
    <property type="match status" value="1"/>
</dbReference>
<keyword evidence="10 13" id="KW-0234">DNA repair</keyword>
<evidence type="ECO:0000256" key="14">
    <source>
        <dbReference type="RuleBase" id="RU000617"/>
    </source>
</evidence>
<feature type="binding site" evidence="13">
    <location>
        <position position="300"/>
    </location>
    <ligand>
        <name>ATP</name>
        <dbReference type="ChEBI" id="CHEBI:30616"/>
    </ligand>
</feature>
<dbReference type="EMBL" id="JBHMCR010000004">
    <property type="protein sequence ID" value="MFB9519599.1"/>
    <property type="molecule type" value="Genomic_DNA"/>
</dbReference>
<keyword evidence="6 13" id="KW-0227">DNA damage</keyword>
<dbReference type="InterPro" id="IPR050191">
    <property type="entry name" value="ATP-dep_DNA_ligase"/>
</dbReference>
<feature type="binding site" evidence="13">
    <location>
        <position position="216"/>
    </location>
    <ligand>
        <name>ATP</name>
        <dbReference type="ChEBI" id="CHEBI:30616"/>
    </ligand>
</feature>
<dbReference type="InterPro" id="IPR016059">
    <property type="entry name" value="DNA_ligase_ATP-dep_CS"/>
</dbReference>
<comment type="cofactor">
    <cofactor evidence="13">
        <name>Mg(2+)</name>
        <dbReference type="ChEBI" id="CHEBI:18420"/>
    </cofactor>
</comment>
<evidence type="ECO:0000259" key="16">
    <source>
        <dbReference type="PROSITE" id="PS50160"/>
    </source>
</evidence>
<keyword evidence="2 13" id="KW-0132">Cell division</keyword>
<dbReference type="Pfam" id="PF04679">
    <property type="entry name" value="DNA_ligase_A_C"/>
    <property type="match status" value="1"/>
</dbReference>
<dbReference type="SUPFAM" id="SSF117018">
    <property type="entry name" value="ATP-dependent DNA ligase DNA-binding domain"/>
    <property type="match status" value="1"/>
</dbReference>
<keyword evidence="4 13" id="KW-0479">Metal-binding</keyword>
<evidence type="ECO:0000256" key="10">
    <source>
        <dbReference type="ARBA" id="ARBA00023204"/>
    </source>
</evidence>
<comment type="caution">
    <text evidence="17">The sequence shown here is derived from an EMBL/GenBank/DDBJ whole genome shotgun (WGS) entry which is preliminary data.</text>
</comment>
<comment type="function">
    <text evidence="13">DNA ligase that seals nicks in double-stranded DNA during DNA replication, DNA recombination and DNA repair.</text>
</comment>
<evidence type="ECO:0000313" key="17">
    <source>
        <dbReference type="EMBL" id="MFB9519599.1"/>
    </source>
</evidence>
<dbReference type="EC" id="6.5.1.1" evidence="13"/>
<dbReference type="GO" id="GO:0003910">
    <property type="term" value="F:DNA ligase (ATP) activity"/>
    <property type="evidence" value="ECO:0007669"/>
    <property type="project" value="UniProtKB-EC"/>
</dbReference>
<evidence type="ECO:0000313" key="18">
    <source>
        <dbReference type="Proteomes" id="UP001589718"/>
    </source>
</evidence>
<feature type="binding site" evidence="13">
    <location>
        <position position="231"/>
    </location>
    <ligand>
        <name>ATP</name>
        <dbReference type="ChEBI" id="CHEBI:30616"/>
    </ligand>
</feature>
<dbReference type="Pfam" id="PF04675">
    <property type="entry name" value="DNA_ligase_A_N"/>
    <property type="match status" value="1"/>
</dbReference>
<keyword evidence="8 13" id="KW-0460">Magnesium</keyword>
<keyword evidence="9 13" id="KW-0233">DNA recombination</keyword>
<dbReference type="PROSITE" id="PS50160">
    <property type="entry name" value="DNA_LIGASE_A3"/>
    <property type="match status" value="1"/>
</dbReference>
<dbReference type="PANTHER" id="PTHR45674">
    <property type="entry name" value="DNA LIGASE 1/3 FAMILY MEMBER"/>
    <property type="match status" value="1"/>
</dbReference>
<dbReference type="InterPro" id="IPR012308">
    <property type="entry name" value="DNA_ligase_ATP-dep_N"/>
</dbReference>
<feature type="domain" description="ATP-dependent DNA ligase family profile" evidence="16">
    <location>
        <begin position="298"/>
        <end position="416"/>
    </location>
</feature>
<reference evidence="17 18" key="1">
    <citation type="submission" date="2024-09" db="EMBL/GenBank/DDBJ databases">
        <authorList>
            <person name="Sun Q."/>
            <person name="Mori K."/>
        </authorList>
    </citation>
    <scope>NUCLEOTIDE SEQUENCE [LARGE SCALE GENOMIC DNA]</scope>
    <source>
        <strain evidence="17 18">JCM 4362</strain>
    </source>
</reference>
<dbReference type="InterPro" id="IPR022865">
    <property type="entry name" value="DNA_ligae_ATP-dep_bac/arc"/>
</dbReference>
<comment type="catalytic activity">
    <reaction evidence="12 13 14">
        <text>ATP + (deoxyribonucleotide)n-3'-hydroxyl + 5'-phospho-(deoxyribonucleotide)m = (deoxyribonucleotide)n+m + AMP + diphosphate.</text>
        <dbReference type="EC" id="6.5.1.1"/>
    </reaction>
</comment>
<protein>
    <recommendedName>
        <fullName evidence="13">Probable DNA ligase</fullName>
        <ecNumber evidence="13">6.5.1.1</ecNumber>
    </recommendedName>
    <alternativeName>
        <fullName evidence="13">Polydeoxyribonucleotide synthase [ATP]</fullName>
    </alternativeName>
</protein>
<dbReference type="RefSeq" id="WP_345221166.1">
    <property type="nucleotide sequence ID" value="NZ_BAAAXE010000013.1"/>
</dbReference>
<accession>A0ABV5P8Z2</accession>
<dbReference type="InterPro" id="IPR012309">
    <property type="entry name" value="DNA_ligase_ATP-dep_C"/>
</dbReference>
<feature type="active site" description="N6-AMP-lysine intermediate" evidence="13">
    <location>
        <position position="211"/>
    </location>
</feature>
<evidence type="ECO:0000256" key="5">
    <source>
        <dbReference type="ARBA" id="ARBA00022741"/>
    </source>
</evidence>
<keyword evidence="1 13" id="KW-0436">Ligase</keyword>
<dbReference type="HAMAP" id="MF_00407">
    <property type="entry name" value="DNA_ligase"/>
    <property type="match status" value="1"/>
</dbReference>
<feature type="binding site" evidence="13">
    <location>
        <position position="376"/>
    </location>
    <ligand>
        <name>ATP</name>
        <dbReference type="ChEBI" id="CHEBI:30616"/>
    </ligand>
</feature>
<evidence type="ECO:0000256" key="9">
    <source>
        <dbReference type="ARBA" id="ARBA00023172"/>
    </source>
</evidence>
<proteinExistence type="inferred from homology"/>
<evidence type="ECO:0000256" key="8">
    <source>
        <dbReference type="ARBA" id="ARBA00022842"/>
    </source>
</evidence>
<feature type="binding site" evidence="13">
    <location>
        <position position="209"/>
    </location>
    <ligand>
        <name>ATP</name>
        <dbReference type="ChEBI" id="CHEBI:30616"/>
    </ligand>
</feature>
<dbReference type="InterPro" id="IPR036599">
    <property type="entry name" value="DNA_ligase_N_sf"/>
</dbReference>
<dbReference type="InterPro" id="IPR000977">
    <property type="entry name" value="DNA_ligase_ATP-dep"/>
</dbReference>
<sequence>MRFVEVARASRSVGAASGRTRKVALLAEVFRGAAGADEAALVVTYLSGRLPQRRVGVGWGVLKDAAGPAAEASLEVADVDAALGRIAAVAGQGARTERKRLVDALLGAATEEEREFLVPLIRGELRQGALDAVAAEALAKAYEAPVEGVRQALMLGGSLAEVARALAAGGAGALEAFRLEVGRAVLPMLAQSAKTLAEAVERVGACAVEEKLDGVRIQVHRGGGEVRVFSRTLVEMTGRVPEVVELVRALPGGDLVLDGELLAVGEDGRPRPFQETSGRVGSAVGADGLPVGVPLTPLFFDVLYGEGRELLGVPDAERRAVLERVVPDQELRVRRVAPVRPGEVAAAEEFQREVLARGHEGVVVKGLDAGYRAGRRGASWVKVKPVHTLDLVVLGAEWGSGRRTGWLSNLHLGARGEDGSFVMLGKTFKGLTDEVLAWQTARLKELAVAEEGWGVRVRPELVVEIAFDGVQRSTRYPAGVTLRFARVVRYREDKGVGEVDGVEVVKGVLGG</sequence>
<dbReference type="Gene3D" id="2.40.50.140">
    <property type="entry name" value="Nucleic acid-binding proteins"/>
    <property type="match status" value="1"/>
</dbReference>
<dbReference type="NCBIfam" id="TIGR00574">
    <property type="entry name" value="dnl1"/>
    <property type="match status" value="1"/>
</dbReference>
<keyword evidence="3 13" id="KW-0235">DNA replication</keyword>
<evidence type="ECO:0000256" key="3">
    <source>
        <dbReference type="ARBA" id="ARBA00022705"/>
    </source>
</evidence>
<evidence type="ECO:0000256" key="1">
    <source>
        <dbReference type="ARBA" id="ARBA00022598"/>
    </source>
</evidence>
<dbReference type="SUPFAM" id="SSF50249">
    <property type="entry name" value="Nucleic acid-binding proteins"/>
    <property type="match status" value="1"/>
</dbReference>
<dbReference type="Gene3D" id="1.10.3260.10">
    <property type="entry name" value="DNA ligase, ATP-dependent, N-terminal domain"/>
    <property type="match status" value="1"/>
</dbReference>
<evidence type="ECO:0000256" key="2">
    <source>
        <dbReference type="ARBA" id="ARBA00022618"/>
    </source>
</evidence>
<dbReference type="PANTHER" id="PTHR45674:SF13">
    <property type="entry name" value="DNA LIGASE-RELATED"/>
    <property type="match status" value="1"/>
</dbReference>
<dbReference type="InterPro" id="IPR012340">
    <property type="entry name" value="NA-bd_OB-fold"/>
</dbReference>
<evidence type="ECO:0000256" key="6">
    <source>
        <dbReference type="ARBA" id="ARBA00022763"/>
    </source>
</evidence>
<keyword evidence="11 13" id="KW-0131">Cell cycle</keyword>
<organism evidence="17 18">
    <name type="scientific">Streptomyces cremeus</name>
    <dbReference type="NCBI Taxonomy" id="66881"/>
    <lineage>
        <taxon>Bacteria</taxon>
        <taxon>Bacillati</taxon>
        <taxon>Actinomycetota</taxon>
        <taxon>Actinomycetes</taxon>
        <taxon>Kitasatosporales</taxon>
        <taxon>Streptomycetaceae</taxon>
        <taxon>Streptomyces</taxon>
    </lineage>
</organism>
<keyword evidence="7 13" id="KW-0067">ATP-binding</keyword>
<dbReference type="PROSITE" id="PS00697">
    <property type="entry name" value="DNA_LIGASE_A1"/>
    <property type="match status" value="1"/>
</dbReference>
<evidence type="ECO:0000256" key="4">
    <source>
        <dbReference type="ARBA" id="ARBA00022723"/>
    </source>
</evidence>
<dbReference type="InterPro" id="IPR012310">
    <property type="entry name" value="DNA_ligase_ATP-dep_cent"/>
</dbReference>